<feature type="transmembrane region" description="Helical" evidence="5">
    <location>
        <begin position="125"/>
        <end position="142"/>
    </location>
</feature>
<dbReference type="Proteomes" id="UP001595075">
    <property type="component" value="Unassembled WGS sequence"/>
</dbReference>
<name>A0ABR4C9B0_9HELO</name>
<keyword evidence="2 5" id="KW-0812">Transmembrane</keyword>
<keyword evidence="3 5" id="KW-1133">Transmembrane helix</keyword>
<dbReference type="EMBL" id="JAZHXI010000011">
    <property type="protein sequence ID" value="KAL2066519.1"/>
    <property type="molecule type" value="Genomic_DNA"/>
</dbReference>
<gene>
    <name evidence="7" type="ORF">VTL71DRAFT_2590</name>
</gene>
<feature type="domain" description="Major facilitator superfamily (MFS) profile" evidence="6">
    <location>
        <begin position="30"/>
        <end position="228"/>
    </location>
</feature>
<dbReference type="SUPFAM" id="SSF103473">
    <property type="entry name" value="MFS general substrate transporter"/>
    <property type="match status" value="1"/>
</dbReference>
<feature type="transmembrane region" description="Helical" evidence="5">
    <location>
        <begin position="96"/>
        <end position="113"/>
    </location>
</feature>
<dbReference type="PANTHER" id="PTHR42718">
    <property type="entry name" value="MAJOR FACILITATOR SUPERFAMILY MULTIDRUG TRANSPORTER MFSC"/>
    <property type="match status" value="1"/>
</dbReference>
<dbReference type="InterPro" id="IPR011701">
    <property type="entry name" value="MFS"/>
</dbReference>
<protein>
    <recommendedName>
        <fullName evidence="6">Major facilitator superfamily (MFS) profile domain-containing protein</fullName>
    </recommendedName>
</protein>
<evidence type="ECO:0000256" key="2">
    <source>
        <dbReference type="ARBA" id="ARBA00022692"/>
    </source>
</evidence>
<comment type="caution">
    <text evidence="7">The sequence shown here is derived from an EMBL/GenBank/DDBJ whole genome shotgun (WGS) entry which is preliminary data.</text>
</comment>
<proteinExistence type="predicted"/>
<evidence type="ECO:0000256" key="4">
    <source>
        <dbReference type="ARBA" id="ARBA00023136"/>
    </source>
</evidence>
<evidence type="ECO:0000259" key="6">
    <source>
        <dbReference type="PROSITE" id="PS50850"/>
    </source>
</evidence>
<sequence length="228" mass="25197">MESPVADLPVERLGRKRPQQFKSLGTELVFCFSIMTSQIMAEYFISGFNVILPTLSRELNIPEASAIWPASVFALTAGSSLLIFGRLADMYGGYNVYTAGLAWHMTWALVAGFSQNELMMNFSRAFQGFGPAAFLCAGLMLLGSSYRPGQRKNMVFSIYGACAPVGFYLGIFFSGLAGQYLSWRWYFWIGAILTSLPLGTALFYVPNCWSNGSRGLAFSETAYQLFVD</sequence>
<dbReference type="PROSITE" id="PS50850">
    <property type="entry name" value="MFS"/>
    <property type="match status" value="1"/>
</dbReference>
<feature type="transmembrane region" description="Helical" evidence="5">
    <location>
        <begin position="24"/>
        <end position="46"/>
    </location>
</feature>
<evidence type="ECO:0000256" key="5">
    <source>
        <dbReference type="SAM" id="Phobius"/>
    </source>
</evidence>
<keyword evidence="8" id="KW-1185">Reference proteome</keyword>
<comment type="subcellular location">
    <subcellularLocation>
        <location evidence="1">Membrane</location>
        <topology evidence="1">Multi-pass membrane protein</topology>
    </subcellularLocation>
</comment>
<organism evidence="7 8">
    <name type="scientific">Oculimacula yallundae</name>
    <dbReference type="NCBI Taxonomy" id="86028"/>
    <lineage>
        <taxon>Eukaryota</taxon>
        <taxon>Fungi</taxon>
        <taxon>Dikarya</taxon>
        <taxon>Ascomycota</taxon>
        <taxon>Pezizomycotina</taxon>
        <taxon>Leotiomycetes</taxon>
        <taxon>Helotiales</taxon>
        <taxon>Ploettnerulaceae</taxon>
        <taxon>Oculimacula</taxon>
    </lineage>
</organism>
<dbReference type="Pfam" id="PF07690">
    <property type="entry name" value="MFS_1"/>
    <property type="match status" value="1"/>
</dbReference>
<dbReference type="InterPro" id="IPR020846">
    <property type="entry name" value="MFS_dom"/>
</dbReference>
<dbReference type="InterPro" id="IPR036259">
    <property type="entry name" value="MFS_trans_sf"/>
</dbReference>
<evidence type="ECO:0000256" key="1">
    <source>
        <dbReference type="ARBA" id="ARBA00004141"/>
    </source>
</evidence>
<feature type="non-terminal residue" evidence="7">
    <location>
        <position position="228"/>
    </location>
</feature>
<feature type="transmembrane region" description="Helical" evidence="5">
    <location>
        <begin position="154"/>
        <end position="173"/>
    </location>
</feature>
<evidence type="ECO:0000313" key="8">
    <source>
        <dbReference type="Proteomes" id="UP001595075"/>
    </source>
</evidence>
<evidence type="ECO:0000313" key="7">
    <source>
        <dbReference type="EMBL" id="KAL2066519.1"/>
    </source>
</evidence>
<keyword evidence="4 5" id="KW-0472">Membrane</keyword>
<feature type="transmembrane region" description="Helical" evidence="5">
    <location>
        <begin position="185"/>
        <end position="205"/>
    </location>
</feature>
<dbReference type="Gene3D" id="1.20.1720.10">
    <property type="entry name" value="Multidrug resistance protein D"/>
    <property type="match status" value="1"/>
</dbReference>
<feature type="transmembrane region" description="Helical" evidence="5">
    <location>
        <begin position="66"/>
        <end position="84"/>
    </location>
</feature>
<reference evidence="7 8" key="1">
    <citation type="journal article" date="2024" name="Commun. Biol.">
        <title>Comparative genomic analysis of thermophilic fungi reveals convergent evolutionary adaptations and gene losses.</title>
        <authorList>
            <person name="Steindorff A.S."/>
            <person name="Aguilar-Pontes M.V."/>
            <person name="Robinson A.J."/>
            <person name="Andreopoulos B."/>
            <person name="LaButti K."/>
            <person name="Kuo A."/>
            <person name="Mondo S."/>
            <person name="Riley R."/>
            <person name="Otillar R."/>
            <person name="Haridas S."/>
            <person name="Lipzen A."/>
            <person name="Grimwood J."/>
            <person name="Schmutz J."/>
            <person name="Clum A."/>
            <person name="Reid I.D."/>
            <person name="Moisan M.C."/>
            <person name="Butler G."/>
            <person name="Nguyen T.T.M."/>
            <person name="Dewar K."/>
            <person name="Conant G."/>
            <person name="Drula E."/>
            <person name="Henrissat B."/>
            <person name="Hansel C."/>
            <person name="Singer S."/>
            <person name="Hutchinson M.I."/>
            <person name="de Vries R.P."/>
            <person name="Natvig D.O."/>
            <person name="Powell A.J."/>
            <person name="Tsang A."/>
            <person name="Grigoriev I.V."/>
        </authorList>
    </citation>
    <scope>NUCLEOTIDE SEQUENCE [LARGE SCALE GENOMIC DNA]</scope>
    <source>
        <strain evidence="7 8">CBS 494.80</strain>
    </source>
</reference>
<evidence type="ECO:0000256" key="3">
    <source>
        <dbReference type="ARBA" id="ARBA00022989"/>
    </source>
</evidence>
<dbReference type="PANTHER" id="PTHR42718:SF36">
    <property type="entry name" value="MULTIDRUG TRANSPORTER, PUTATIVE (AFU_ORTHOLOGUE AFUA_4G13820)-RELATED"/>
    <property type="match status" value="1"/>
</dbReference>
<accession>A0ABR4C9B0</accession>